<dbReference type="PANTHER" id="PTHR33946">
    <property type="match status" value="1"/>
</dbReference>
<accession>A0A1G6XXE2</accession>
<keyword evidence="2" id="KW-1015">Disulfide bond</keyword>
<dbReference type="AlphaFoldDB" id="A0A1G6XXE2"/>
<evidence type="ECO:0000313" key="6">
    <source>
        <dbReference type="Proteomes" id="UP000199603"/>
    </source>
</evidence>
<dbReference type="PANTHER" id="PTHR33946:SF4">
    <property type="entry name" value="COAGULATION FACTOR XI"/>
    <property type="match status" value="1"/>
</dbReference>
<evidence type="ECO:0000256" key="3">
    <source>
        <dbReference type="SAM" id="SignalP"/>
    </source>
</evidence>
<dbReference type="EMBL" id="FNAG01000008">
    <property type="protein sequence ID" value="SDD82661.1"/>
    <property type="molecule type" value="Genomic_DNA"/>
</dbReference>
<dbReference type="Proteomes" id="UP000199603">
    <property type="component" value="Unassembled WGS sequence"/>
</dbReference>
<evidence type="ECO:0000259" key="4">
    <source>
        <dbReference type="SMART" id="SM00223"/>
    </source>
</evidence>
<dbReference type="OrthoDB" id="238206at2"/>
<gene>
    <name evidence="5" type="ORF">SAMN04488509_10815</name>
</gene>
<protein>
    <submittedName>
        <fullName evidence="5">PAN domain-containing protein</fullName>
    </submittedName>
</protein>
<evidence type="ECO:0000256" key="1">
    <source>
        <dbReference type="ARBA" id="ARBA00022737"/>
    </source>
</evidence>
<dbReference type="Pfam" id="PF14295">
    <property type="entry name" value="PAN_4"/>
    <property type="match status" value="2"/>
</dbReference>
<dbReference type="SMART" id="SM00223">
    <property type="entry name" value="APPLE"/>
    <property type="match status" value="1"/>
</dbReference>
<evidence type="ECO:0000313" key="5">
    <source>
        <dbReference type="EMBL" id="SDD82661.1"/>
    </source>
</evidence>
<dbReference type="GO" id="GO:0006508">
    <property type="term" value="P:proteolysis"/>
    <property type="evidence" value="ECO:0007669"/>
    <property type="project" value="InterPro"/>
</dbReference>
<dbReference type="InterPro" id="IPR003609">
    <property type="entry name" value="Pan_app"/>
</dbReference>
<organism evidence="5 6">
    <name type="scientific">Aquimonas voraii</name>
    <dbReference type="NCBI Taxonomy" id="265719"/>
    <lineage>
        <taxon>Bacteria</taxon>
        <taxon>Pseudomonadati</taxon>
        <taxon>Pseudomonadota</taxon>
        <taxon>Gammaproteobacteria</taxon>
        <taxon>Lysobacterales</taxon>
        <taxon>Lysobacteraceae</taxon>
        <taxon>Aquimonas</taxon>
    </lineage>
</organism>
<proteinExistence type="predicted"/>
<feature type="signal peptide" evidence="3">
    <location>
        <begin position="1"/>
        <end position="21"/>
    </location>
</feature>
<keyword evidence="3" id="KW-0732">Signal</keyword>
<dbReference type="STRING" id="265719.SAMN04488509_10815"/>
<dbReference type="InterPro" id="IPR000177">
    <property type="entry name" value="Apple"/>
</dbReference>
<dbReference type="GO" id="GO:0005576">
    <property type="term" value="C:extracellular region"/>
    <property type="evidence" value="ECO:0007669"/>
    <property type="project" value="InterPro"/>
</dbReference>
<sequence length="177" mass="18801">MSIRYIAFAVLLAASVRAAFAQSPIPLEAGVDRPGSDMAEIALVDAAPQDCAALCAEHPECKAFTFVAAGIQGDSAVCWLKNAVPTPVVSDCCTSGVRDAGWVWGVDRPGSDYRDFDLDQEDPALCQQACLEDAACQAFTYVRPGLQGDAPRCWLKEAVPAPMTSDCCASGILDRRQ</sequence>
<feature type="domain" description="Apple" evidence="4">
    <location>
        <begin position="27"/>
        <end position="100"/>
    </location>
</feature>
<dbReference type="Gene3D" id="3.50.4.10">
    <property type="entry name" value="Hepatocyte Growth Factor"/>
    <property type="match status" value="2"/>
</dbReference>
<reference evidence="5 6" key="1">
    <citation type="submission" date="2016-10" db="EMBL/GenBank/DDBJ databases">
        <authorList>
            <person name="de Groot N.N."/>
        </authorList>
    </citation>
    <scope>NUCLEOTIDE SEQUENCE [LARGE SCALE GENOMIC DNA]</scope>
    <source>
        <strain evidence="5 6">DSM 16957</strain>
    </source>
</reference>
<evidence type="ECO:0000256" key="2">
    <source>
        <dbReference type="ARBA" id="ARBA00023157"/>
    </source>
</evidence>
<keyword evidence="1" id="KW-0677">Repeat</keyword>
<name>A0A1G6XXE2_9GAMM</name>
<feature type="chain" id="PRO_5011741103" evidence="3">
    <location>
        <begin position="22"/>
        <end position="177"/>
    </location>
</feature>
<dbReference type="RefSeq" id="WP_091243357.1">
    <property type="nucleotide sequence ID" value="NZ_FNAG01000008.1"/>
</dbReference>
<keyword evidence="6" id="KW-1185">Reference proteome</keyword>